<proteinExistence type="predicted"/>
<reference evidence="1" key="1">
    <citation type="submission" date="2014-05" db="EMBL/GenBank/DDBJ databases">
        <authorList>
            <person name="Chronopoulou M."/>
        </authorList>
    </citation>
    <scope>NUCLEOTIDE SEQUENCE</scope>
    <source>
        <tissue evidence="1">Whole organism</tissue>
    </source>
</reference>
<sequence length="75" mass="9092">MHFEMRLRWIQLTTANVIMRFMHGFHMSDNIRSTLRLESTTIKCTNKTIHIILTHIRNELIWRGSSFPFSFHFEI</sequence>
<protein>
    <submittedName>
        <fullName evidence="1">Uncharacterized protein</fullName>
    </submittedName>
</protein>
<organism evidence="1">
    <name type="scientific">Lepeophtheirus salmonis</name>
    <name type="common">Salmon louse</name>
    <name type="synonym">Caligus salmonis</name>
    <dbReference type="NCBI Taxonomy" id="72036"/>
    <lineage>
        <taxon>Eukaryota</taxon>
        <taxon>Metazoa</taxon>
        <taxon>Ecdysozoa</taxon>
        <taxon>Arthropoda</taxon>
        <taxon>Crustacea</taxon>
        <taxon>Multicrustacea</taxon>
        <taxon>Hexanauplia</taxon>
        <taxon>Copepoda</taxon>
        <taxon>Siphonostomatoida</taxon>
        <taxon>Caligidae</taxon>
        <taxon>Lepeophtheirus</taxon>
    </lineage>
</organism>
<accession>A0A0K2UCS7</accession>
<dbReference type="EMBL" id="HACA01018682">
    <property type="protein sequence ID" value="CDW36043.1"/>
    <property type="molecule type" value="Transcribed_RNA"/>
</dbReference>
<name>A0A0K2UCS7_LEPSM</name>
<evidence type="ECO:0000313" key="1">
    <source>
        <dbReference type="EMBL" id="CDW36043.1"/>
    </source>
</evidence>
<dbReference type="AlphaFoldDB" id="A0A0K2UCS7"/>